<feature type="binding site" evidence="5">
    <location>
        <position position="38"/>
    </location>
    <ligand>
        <name>S-methyl-5'-thioadenosine</name>
        <dbReference type="ChEBI" id="CHEBI:17509"/>
    </ligand>
</feature>
<dbReference type="EMBL" id="WTUW01000001">
    <property type="protein sequence ID" value="MZR29106.1"/>
    <property type="molecule type" value="Genomic_DNA"/>
</dbReference>
<dbReference type="HAMAP" id="MF_00198">
    <property type="entry name" value="Spermidine_synth"/>
    <property type="match status" value="1"/>
</dbReference>
<accession>A0A6L8W263</accession>
<dbReference type="Gene3D" id="2.30.140.10">
    <property type="entry name" value="Spermidine synthase, tetramerisation domain"/>
    <property type="match status" value="1"/>
</dbReference>
<dbReference type="InterPro" id="IPR029063">
    <property type="entry name" value="SAM-dependent_MTases_sf"/>
</dbReference>
<feature type="domain" description="PABS" evidence="7">
    <location>
        <begin position="10"/>
        <end position="257"/>
    </location>
</feature>
<dbReference type="Pfam" id="PF01564">
    <property type="entry name" value="Spermine_synth"/>
    <property type="match status" value="1"/>
</dbReference>
<evidence type="ECO:0000256" key="4">
    <source>
        <dbReference type="ARBA" id="ARBA00023115"/>
    </source>
</evidence>
<dbReference type="SUPFAM" id="SSF53335">
    <property type="entry name" value="S-adenosyl-L-methionine-dependent methyltransferases"/>
    <property type="match status" value="1"/>
</dbReference>
<dbReference type="Proteomes" id="UP000476030">
    <property type="component" value="Unassembled WGS sequence"/>
</dbReference>
<comment type="function">
    <text evidence="5">Catalyzes the irreversible transfer of a propylamine group from the amino donor S-adenosylmethioninamine (decarboxy-AdoMet) to putrescine (1,4-diaminobutane) to yield spermidine.</text>
</comment>
<gene>
    <name evidence="5" type="primary">speE</name>
    <name evidence="8" type="ORF">GQE98_00515</name>
</gene>
<keyword evidence="3 5" id="KW-0745">Spermidine biosynthesis</keyword>
<evidence type="ECO:0000256" key="6">
    <source>
        <dbReference type="PROSITE-ProRule" id="PRU00354"/>
    </source>
</evidence>
<feature type="binding site" evidence="5">
    <location>
        <position position="94"/>
    </location>
    <ligand>
        <name>spermidine</name>
        <dbReference type="ChEBI" id="CHEBI:57834"/>
    </ligand>
</feature>
<feature type="binding site" evidence="5">
    <location>
        <position position="172"/>
    </location>
    <ligand>
        <name>S-methyl-5'-thioadenosine</name>
        <dbReference type="ChEBI" id="CHEBI:17509"/>
    </ligand>
</feature>
<keyword evidence="9" id="KW-1185">Reference proteome</keyword>
<dbReference type="InterPro" id="IPR037163">
    <property type="entry name" value="Spermidine_synt_N_sf"/>
</dbReference>
<dbReference type="Gene3D" id="3.40.50.150">
    <property type="entry name" value="Vaccinia Virus protein VP39"/>
    <property type="match status" value="1"/>
</dbReference>
<dbReference type="InterPro" id="IPR030373">
    <property type="entry name" value="PABS_CS"/>
</dbReference>
<evidence type="ECO:0000313" key="9">
    <source>
        <dbReference type="Proteomes" id="UP000476030"/>
    </source>
</evidence>
<dbReference type="GO" id="GO:0004766">
    <property type="term" value="F:spermidine synthase activity"/>
    <property type="evidence" value="ECO:0007669"/>
    <property type="project" value="UniProtKB-UniRule"/>
</dbReference>
<evidence type="ECO:0000259" key="7">
    <source>
        <dbReference type="PROSITE" id="PS51006"/>
    </source>
</evidence>
<sequence>MTKISELSRNWWHEETEGIAFTHALDMTLLHSEQSPFQKIEIYEHPIFGRVLTLDDLVQASHADEFMYHEMAVHVPLLGRKRDQAEVLIVGGGDGGILREVLRHEFVTRVVMVEIDRRVVELSQEFLAINGDYEDTRVELIIGDAADYMRKARAGGDRFDLIILDLSEPVGPSASVFTRGFCEDFSACIKEDGVVLDSDSIFVGKDRAYFLQELCGDKDQNLVSIMQHDKLLPHVAAYRSIVQLYPAAEFGFFLYSKDGHDYSKPMKSLTGRHYNADLHRAAFALPTWWHENLGF</sequence>
<dbReference type="PANTHER" id="PTHR11558:SF11">
    <property type="entry name" value="SPERMIDINE SYNTHASE"/>
    <property type="match status" value="1"/>
</dbReference>
<evidence type="ECO:0000313" key="8">
    <source>
        <dbReference type="EMBL" id="MZR29106.1"/>
    </source>
</evidence>
<dbReference type="InterPro" id="IPR001045">
    <property type="entry name" value="Spermi_synthase"/>
</dbReference>
<feature type="active site" description="Proton acceptor" evidence="5 6">
    <location>
        <position position="165"/>
    </location>
</feature>
<keyword evidence="4 5" id="KW-0620">Polyamine biosynthesis</keyword>
<feature type="binding site" evidence="5">
    <location>
        <position position="114"/>
    </location>
    <ligand>
        <name>S-methyl-5'-thioadenosine</name>
        <dbReference type="ChEBI" id="CHEBI:17509"/>
    </ligand>
</feature>
<dbReference type="CDD" id="cd02440">
    <property type="entry name" value="AdoMet_MTases"/>
    <property type="match status" value="1"/>
</dbReference>
<keyword evidence="2 5" id="KW-0808">Transferase</keyword>
<dbReference type="UniPathway" id="UPA00248">
    <property type="reaction ID" value="UER00314"/>
</dbReference>
<protein>
    <recommendedName>
        <fullName evidence="5">Polyamine aminopropyltransferase</fullName>
    </recommendedName>
    <alternativeName>
        <fullName evidence="5">Putrescine aminopropyltransferase</fullName>
        <shortName evidence="5">PAPT</shortName>
    </alternativeName>
    <alternativeName>
        <fullName evidence="5">Spermidine synthase</fullName>
        <shortName evidence="5">SPDS</shortName>
        <shortName evidence="5">SPDSY</shortName>
        <ecNumber evidence="5">2.5.1.16</ecNumber>
    </alternativeName>
</protein>
<comment type="pathway">
    <text evidence="5">Amine and polyamine biosynthesis; spermidine biosynthesis; spermidine from putrescine: step 1/1.</text>
</comment>
<evidence type="ECO:0000256" key="3">
    <source>
        <dbReference type="ARBA" id="ARBA00023066"/>
    </source>
</evidence>
<evidence type="ECO:0000256" key="2">
    <source>
        <dbReference type="ARBA" id="ARBA00022679"/>
    </source>
</evidence>
<dbReference type="GO" id="GO:0008295">
    <property type="term" value="P:spermidine biosynthetic process"/>
    <property type="evidence" value="ECO:0007669"/>
    <property type="project" value="UniProtKB-UniRule"/>
</dbReference>
<dbReference type="PROSITE" id="PS01330">
    <property type="entry name" value="PABS_1"/>
    <property type="match status" value="1"/>
</dbReference>
<dbReference type="InterPro" id="IPR030374">
    <property type="entry name" value="PABS"/>
</dbReference>
<dbReference type="RefSeq" id="WP_161313598.1">
    <property type="nucleotide sequence ID" value="NZ_WTUW01000001.1"/>
</dbReference>
<dbReference type="GO" id="GO:0005829">
    <property type="term" value="C:cytosol"/>
    <property type="evidence" value="ECO:0007669"/>
    <property type="project" value="TreeGrafter"/>
</dbReference>
<comment type="caution">
    <text evidence="8">The sequence shown here is derived from an EMBL/GenBank/DDBJ whole genome shotgun (WGS) entry which is preliminary data.</text>
</comment>
<comment type="catalytic activity">
    <reaction evidence="5">
        <text>S-adenosyl 3-(methylsulfanyl)propylamine + putrescine = S-methyl-5'-thioadenosine + spermidine + H(+)</text>
        <dbReference type="Rhea" id="RHEA:12721"/>
        <dbReference type="ChEBI" id="CHEBI:15378"/>
        <dbReference type="ChEBI" id="CHEBI:17509"/>
        <dbReference type="ChEBI" id="CHEBI:57443"/>
        <dbReference type="ChEBI" id="CHEBI:57834"/>
        <dbReference type="ChEBI" id="CHEBI:326268"/>
        <dbReference type="EC" id="2.5.1.16"/>
    </reaction>
</comment>
<comment type="caution">
    <text evidence="5">Lacks conserved residue(s) required for the propagation of feature annotation.</text>
</comment>
<dbReference type="PANTHER" id="PTHR11558">
    <property type="entry name" value="SPERMIDINE/SPERMINE SYNTHASE"/>
    <property type="match status" value="1"/>
</dbReference>
<proteinExistence type="inferred from homology"/>
<evidence type="ECO:0000256" key="1">
    <source>
        <dbReference type="ARBA" id="ARBA00007867"/>
    </source>
</evidence>
<comment type="similarity">
    <text evidence="1 5">Belongs to the spermidine/spermine synthase family.</text>
</comment>
<dbReference type="AlphaFoldDB" id="A0A6L8W263"/>
<dbReference type="PROSITE" id="PS51006">
    <property type="entry name" value="PABS_2"/>
    <property type="match status" value="1"/>
</dbReference>
<organism evidence="8 9">
    <name type="scientific">Sneathiella litorea</name>
    <dbReference type="NCBI Taxonomy" id="2606216"/>
    <lineage>
        <taxon>Bacteria</taxon>
        <taxon>Pseudomonadati</taxon>
        <taxon>Pseudomonadota</taxon>
        <taxon>Alphaproteobacteria</taxon>
        <taxon>Sneathiellales</taxon>
        <taxon>Sneathiellaceae</taxon>
        <taxon>Sneathiella</taxon>
    </lineage>
</organism>
<dbReference type="InterPro" id="IPR035246">
    <property type="entry name" value="Spermidine_synt_N"/>
</dbReference>
<feature type="binding site" evidence="5">
    <location>
        <begin position="144"/>
        <end position="145"/>
    </location>
    <ligand>
        <name>S-methyl-5'-thioadenosine</name>
        <dbReference type="ChEBI" id="CHEBI:17509"/>
    </ligand>
</feature>
<dbReference type="Pfam" id="PF17284">
    <property type="entry name" value="Spermine_synt_N"/>
    <property type="match status" value="1"/>
</dbReference>
<name>A0A6L8W263_9PROT</name>
<feature type="binding site" evidence="5">
    <location>
        <position position="69"/>
    </location>
    <ligand>
        <name>spermidine</name>
        <dbReference type="ChEBI" id="CHEBI:57834"/>
    </ligand>
</feature>
<reference evidence="8 9" key="1">
    <citation type="submission" date="2019-12" db="EMBL/GenBank/DDBJ databases">
        <title>Snethiella sp. nov. sp. isolated from sea sand.</title>
        <authorList>
            <person name="Kim J."/>
            <person name="Jeong S.E."/>
            <person name="Jung H.S."/>
            <person name="Jeon C.O."/>
        </authorList>
    </citation>
    <scope>NUCLEOTIDE SEQUENCE [LARGE SCALE GENOMIC DNA]</scope>
    <source>
        <strain evidence="8 9">DP05</strain>
    </source>
</reference>
<dbReference type="EC" id="2.5.1.16" evidence="5"/>
<comment type="subunit">
    <text evidence="5">Homodimer or homotetramer.</text>
</comment>
<evidence type="ECO:0000256" key="5">
    <source>
        <dbReference type="HAMAP-Rule" id="MF_00198"/>
    </source>
</evidence>